<feature type="compositionally biased region" description="Acidic residues" evidence="1">
    <location>
        <begin position="53"/>
        <end position="64"/>
    </location>
</feature>
<protein>
    <submittedName>
        <fullName evidence="2">Uncharacterized protein</fullName>
    </submittedName>
</protein>
<keyword evidence="3" id="KW-1185">Reference proteome</keyword>
<reference evidence="2" key="1">
    <citation type="submission" date="2023-08" db="EMBL/GenBank/DDBJ databases">
        <authorList>
            <person name="Alioto T."/>
            <person name="Alioto T."/>
            <person name="Gomez Garrido J."/>
        </authorList>
    </citation>
    <scope>NUCLEOTIDE SEQUENCE</scope>
</reference>
<gene>
    <name evidence="2" type="ORF">OCTVUL_1B007294</name>
</gene>
<evidence type="ECO:0000256" key="1">
    <source>
        <dbReference type="SAM" id="MobiDB-lite"/>
    </source>
</evidence>
<evidence type="ECO:0000313" key="3">
    <source>
        <dbReference type="Proteomes" id="UP001162480"/>
    </source>
</evidence>
<dbReference type="Proteomes" id="UP001162480">
    <property type="component" value="Chromosome 12"/>
</dbReference>
<sequence>MIKFWVEDIDCDKKPYGRKERKKEYEKEQEIITEEEKLDEIIHNIWQSKKEIEGDEDDNSDFDVDEKIPEPPTSAEMRHYLTRLESGLEWFDSSDMNPLRTLKENIRSEMQTKHLAKQATLNKFFIQ</sequence>
<accession>A0AA36FBA2</accession>
<feature type="region of interest" description="Disordered" evidence="1">
    <location>
        <begin position="49"/>
        <end position="74"/>
    </location>
</feature>
<evidence type="ECO:0000313" key="2">
    <source>
        <dbReference type="EMBL" id="CAI9731227.1"/>
    </source>
</evidence>
<organism evidence="2 3">
    <name type="scientific">Octopus vulgaris</name>
    <name type="common">Common octopus</name>
    <dbReference type="NCBI Taxonomy" id="6645"/>
    <lineage>
        <taxon>Eukaryota</taxon>
        <taxon>Metazoa</taxon>
        <taxon>Spiralia</taxon>
        <taxon>Lophotrochozoa</taxon>
        <taxon>Mollusca</taxon>
        <taxon>Cephalopoda</taxon>
        <taxon>Coleoidea</taxon>
        <taxon>Octopodiformes</taxon>
        <taxon>Octopoda</taxon>
        <taxon>Incirrata</taxon>
        <taxon>Octopodidae</taxon>
        <taxon>Octopus</taxon>
    </lineage>
</organism>
<dbReference type="EMBL" id="OX597825">
    <property type="protein sequence ID" value="CAI9731227.1"/>
    <property type="molecule type" value="Genomic_DNA"/>
</dbReference>
<name>A0AA36FBA2_OCTVU</name>
<dbReference type="AlphaFoldDB" id="A0AA36FBA2"/>
<proteinExistence type="predicted"/>